<evidence type="ECO:0000313" key="1">
    <source>
        <dbReference type="EMBL" id="QGZ30304.1"/>
    </source>
</evidence>
<accession>A0A6I6LIE4</accession>
<organism evidence="1 2">
    <name type="scientific">Stutzerimonas stutzeri</name>
    <name type="common">Pseudomonas stutzeri</name>
    <dbReference type="NCBI Taxonomy" id="316"/>
    <lineage>
        <taxon>Bacteria</taxon>
        <taxon>Pseudomonadati</taxon>
        <taxon>Pseudomonadota</taxon>
        <taxon>Gammaproteobacteria</taxon>
        <taxon>Pseudomonadales</taxon>
        <taxon>Pseudomonadaceae</taxon>
        <taxon>Stutzerimonas</taxon>
    </lineage>
</organism>
<protein>
    <submittedName>
        <fullName evidence="1">Uncharacterized protein</fullName>
    </submittedName>
</protein>
<evidence type="ECO:0000313" key="2">
    <source>
        <dbReference type="Proteomes" id="UP000438983"/>
    </source>
</evidence>
<dbReference type="AlphaFoldDB" id="A0A6I6LIE4"/>
<dbReference type="OrthoDB" id="6368187at2"/>
<sequence length="106" mass="11363">MDYHDREYVSAAINYFWGSGTASPDSVNERAAEVVYGAIVEAQACSASMDIVPRPIGGKPGLSYIVKQIARIGKGVVSGDTAFYHVCKVSIGARYKFEVVMALNGI</sequence>
<proteinExistence type="predicted"/>
<dbReference type="EMBL" id="CP046902">
    <property type="protein sequence ID" value="QGZ30304.1"/>
    <property type="molecule type" value="Genomic_DNA"/>
</dbReference>
<reference evidence="1 2" key="1">
    <citation type="submission" date="2019-12" db="EMBL/GenBank/DDBJ databases">
        <title>Complete genome sequence of Pseudomonas stutzeri.</title>
        <authorList>
            <person name="Lim S.R."/>
            <person name="Kim J.H."/>
        </authorList>
    </citation>
    <scope>NUCLEOTIDE SEQUENCE [LARGE SCALE GENOMIC DNA]</scope>
    <source>
        <strain evidence="1 2">PM101005</strain>
    </source>
</reference>
<name>A0A6I6LIE4_STUST</name>
<gene>
    <name evidence="1" type="ORF">GQA94_09625</name>
</gene>
<dbReference type="Proteomes" id="UP000438983">
    <property type="component" value="Chromosome"/>
</dbReference>
<dbReference type="RefSeq" id="WP_158187803.1">
    <property type="nucleotide sequence ID" value="NZ_CP046902.1"/>
</dbReference>